<organism evidence="1 2">
    <name type="scientific">Clostridium felsineum</name>
    <dbReference type="NCBI Taxonomy" id="36839"/>
    <lineage>
        <taxon>Bacteria</taxon>
        <taxon>Bacillati</taxon>
        <taxon>Bacillota</taxon>
        <taxon>Clostridia</taxon>
        <taxon>Eubacteriales</taxon>
        <taxon>Clostridiaceae</taxon>
        <taxon>Clostridium</taxon>
    </lineage>
</organism>
<dbReference type="AlphaFoldDB" id="A0A1S8LWR7"/>
<dbReference type="EMBL" id="CP096983">
    <property type="protein sequence ID" value="URZ10955.1"/>
    <property type="molecule type" value="Genomic_DNA"/>
</dbReference>
<dbReference type="KEGG" id="crw:CROST_016710"/>
<evidence type="ECO:0000313" key="2">
    <source>
        <dbReference type="Proteomes" id="UP000190951"/>
    </source>
</evidence>
<dbReference type="InterPro" id="IPR005039">
    <property type="entry name" value="Ant_C"/>
</dbReference>
<dbReference type="RefSeq" id="WP_077834957.1">
    <property type="nucleotide sequence ID" value="NZ_CP096983.1"/>
</dbReference>
<dbReference type="STRING" id="84029.CROST_11390"/>
<keyword evidence="2" id="KW-1185">Reference proteome</keyword>
<accession>A0A1S8LWR7</accession>
<reference evidence="1 2" key="1">
    <citation type="submission" date="2022-04" db="EMBL/GenBank/DDBJ databases">
        <title>Genome sequence of C. roseum typestrain.</title>
        <authorList>
            <person name="Poehlein A."/>
            <person name="Schoch T."/>
            <person name="Duerre P."/>
            <person name="Daniel R."/>
        </authorList>
    </citation>
    <scope>NUCLEOTIDE SEQUENCE [LARGE SCALE GENOMIC DNA]</scope>
    <source>
        <strain evidence="1 2">DSM 7320</strain>
    </source>
</reference>
<protein>
    <submittedName>
        <fullName evidence="1">Uncharacterized protein</fullName>
    </submittedName>
</protein>
<dbReference type="Pfam" id="PF03374">
    <property type="entry name" value="ANT"/>
    <property type="match status" value="1"/>
</dbReference>
<gene>
    <name evidence="1" type="ORF">CROST_016710</name>
</gene>
<dbReference type="Proteomes" id="UP000190951">
    <property type="component" value="Chromosome"/>
</dbReference>
<name>A0A1S8LWR7_9CLOT</name>
<evidence type="ECO:0000313" key="1">
    <source>
        <dbReference type="EMBL" id="URZ10955.1"/>
    </source>
</evidence>
<proteinExistence type="predicted"/>
<dbReference type="Pfam" id="PF08346">
    <property type="entry name" value="AntA"/>
    <property type="match status" value="1"/>
</dbReference>
<dbReference type="InterPro" id="IPR013557">
    <property type="entry name" value="AntA/B_antirep"/>
</dbReference>
<dbReference type="GO" id="GO:0003677">
    <property type="term" value="F:DNA binding"/>
    <property type="evidence" value="ECO:0007669"/>
    <property type="project" value="InterPro"/>
</dbReference>
<sequence length="264" mass="30405">MKEQNELQIFKEHQLIPIRRNENGEVIVSARDVYKFLKVQQDFSDWIKKQLDVVEAVENKDFTRFPFKKEGNNATLIGYTLTLDTAKEICMIAGVAPRTNEETKKLSKQARKYFIAVEKAWNSPEMIMKRALDIAKQSIEKLKLENIEKDEQLKEQKPKVLFAESVQASQTSILVGDLAKIIKQNGHEDIGAKRLFEWMRNNGYLIKRKGTDYNMPTQKAMDFGLFEIKETSIIHSDGHISISKTSKVTGKGQIYFVDKLKGEM</sequence>